<protein>
    <recommendedName>
        <fullName evidence="11">Rod shape-determining protein MreD</fullName>
    </recommendedName>
</protein>
<accession>A0ABP5AW18</accession>
<keyword evidence="5" id="KW-0133">Cell shape</keyword>
<keyword evidence="4 8" id="KW-0812">Transmembrane</keyword>
<comment type="caution">
    <text evidence="9">The sequence shown here is derived from an EMBL/GenBank/DDBJ whole genome shotgun (WGS) entry which is preliminary data.</text>
</comment>
<evidence type="ECO:0000256" key="1">
    <source>
        <dbReference type="ARBA" id="ARBA00004651"/>
    </source>
</evidence>
<dbReference type="Proteomes" id="UP001501612">
    <property type="component" value="Unassembled WGS sequence"/>
</dbReference>
<comment type="subcellular location">
    <subcellularLocation>
        <location evidence="1">Cell membrane</location>
        <topology evidence="1">Multi-pass membrane protein</topology>
    </subcellularLocation>
</comment>
<keyword evidence="3" id="KW-1003">Cell membrane</keyword>
<dbReference type="RefSeq" id="WP_344008045.1">
    <property type="nucleotide sequence ID" value="NZ_BAAAMY010000006.1"/>
</dbReference>
<name>A0ABP5AW18_9ACTN</name>
<evidence type="ECO:0000256" key="7">
    <source>
        <dbReference type="ARBA" id="ARBA00023136"/>
    </source>
</evidence>
<evidence type="ECO:0000256" key="3">
    <source>
        <dbReference type="ARBA" id="ARBA00022475"/>
    </source>
</evidence>
<keyword evidence="6 8" id="KW-1133">Transmembrane helix</keyword>
<dbReference type="InterPro" id="IPR007227">
    <property type="entry name" value="Cell_shape_determining_MreD"/>
</dbReference>
<gene>
    <name evidence="9" type="ORF">GCM10009737_26790</name>
</gene>
<evidence type="ECO:0000256" key="6">
    <source>
        <dbReference type="ARBA" id="ARBA00022989"/>
    </source>
</evidence>
<comment type="similarity">
    <text evidence="2">Belongs to the MreD family.</text>
</comment>
<feature type="transmembrane region" description="Helical" evidence="8">
    <location>
        <begin position="74"/>
        <end position="91"/>
    </location>
</feature>
<feature type="transmembrane region" description="Helical" evidence="8">
    <location>
        <begin position="103"/>
        <end position="126"/>
    </location>
</feature>
<keyword evidence="10" id="KW-1185">Reference proteome</keyword>
<evidence type="ECO:0000313" key="10">
    <source>
        <dbReference type="Proteomes" id="UP001501612"/>
    </source>
</evidence>
<feature type="transmembrane region" description="Helical" evidence="8">
    <location>
        <begin position="138"/>
        <end position="164"/>
    </location>
</feature>
<sequence>MRALRAAVALGLVLVALLVQSSVLGHVAWQGVVPNLCLLVVVGAALVRGPEFGALLGFVAGVALDLAPPADHVAGRWALALVVVGWLVGRVRTAQTADVRPSAGSVVLTVAAASFVGTSVFALSGLVLGDPVMGIGDLLTVILVALVLDVVATPFVLPVVLAVVRRLDTERERGRRTERVLT</sequence>
<evidence type="ECO:0008006" key="11">
    <source>
        <dbReference type="Google" id="ProtNLM"/>
    </source>
</evidence>
<evidence type="ECO:0000256" key="2">
    <source>
        <dbReference type="ARBA" id="ARBA00007776"/>
    </source>
</evidence>
<evidence type="ECO:0000256" key="4">
    <source>
        <dbReference type="ARBA" id="ARBA00022692"/>
    </source>
</evidence>
<evidence type="ECO:0000256" key="8">
    <source>
        <dbReference type="SAM" id="Phobius"/>
    </source>
</evidence>
<organism evidence="9 10">
    <name type="scientific">Nocardioides lentus</name>
    <dbReference type="NCBI Taxonomy" id="338077"/>
    <lineage>
        <taxon>Bacteria</taxon>
        <taxon>Bacillati</taxon>
        <taxon>Actinomycetota</taxon>
        <taxon>Actinomycetes</taxon>
        <taxon>Propionibacteriales</taxon>
        <taxon>Nocardioidaceae</taxon>
        <taxon>Nocardioides</taxon>
    </lineage>
</organism>
<dbReference type="EMBL" id="BAAAMY010000006">
    <property type="protein sequence ID" value="GAA1923809.1"/>
    <property type="molecule type" value="Genomic_DNA"/>
</dbReference>
<evidence type="ECO:0000256" key="5">
    <source>
        <dbReference type="ARBA" id="ARBA00022960"/>
    </source>
</evidence>
<evidence type="ECO:0000313" key="9">
    <source>
        <dbReference type="EMBL" id="GAA1923809.1"/>
    </source>
</evidence>
<keyword evidence="7 8" id="KW-0472">Membrane</keyword>
<proteinExistence type="inferred from homology"/>
<dbReference type="NCBIfam" id="TIGR03426">
    <property type="entry name" value="shape_MreD"/>
    <property type="match status" value="1"/>
</dbReference>
<reference evidence="10" key="1">
    <citation type="journal article" date="2019" name="Int. J. Syst. Evol. Microbiol.">
        <title>The Global Catalogue of Microorganisms (GCM) 10K type strain sequencing project: providing services to taxonomists for standard genome sequencing and annotation.</title>
        <authorList>
            <consortium name="The Broad Institute Genomics Platform"/>
            <consortium name="The Broad Institute Genome Sequencing Center for Infectious Disease"/>
            <person name="Wu L."/>
            <person name="Ma J."/>
        </authorList>
    </citation>
    <scope>NUCLEOTIDE SEQUENCE [LARGE SCALE GENOMIC DNA]</scope>
    <source>
        <strain evidence="10">JCM 14046</strain>
    </source>
</reference>